<organism evidence="9 10">
    <name type="scientific">Mytilus galloprovincialis</name>
    <name type="common">Mediterranean mussel</name>
    <dbReference type="NCBI Taxonomy" id="29158"/>
    <lineage>
        <taxon>Eukaryota</taxon>
        <taxon>Metazoa</taxon>
        <taxon>Spiralia</taxon>
        <taxon>Lophotrochozoa</taxon>
        <taxon>Mollusca</taxon>
        <taxon>Bivalvia</taxon>
        <taxon>Autobranchia</taxon>
        <taxon>Pteriomorphia</taxon>
        <taxon>Mytilida</taxon>
        <taxon>Mytiloidea</taxon>
        <taxon>Mytilidae</taxon>
        <taxon>Mytilinae</taxon>
        <taxon>Mytilus</taxon>
    </lineage>
</organism>
<dbReference type="GO" id="GO:0003723">
    <property type="term" value="F:RNA binding"/>
    <property type="evidence" value="ECO:0007669"/>
    <property type="project" value="UniProtKB-UniRule"/>
</dbReference>
<feature type="region of interest" description="Disordered" evidence="7">
    <location>
        <begin position="212"/>
        <end position="260"/>
    </location>
</feature>
<dbReference type="InterPro" id="IPR034353">
    <property type="entry name" value="ABT1/ESF2_RRM"/>
</dbReference>
<feature type="compositionally biased region" description="Basic and acidic residues" evidence="7">
    <location>
        <begin position="212"/>
        <end position="237"/>
    </location>
</feature>
<evidence type="ECO:0000313" key="9">
    <source>
        <dbReference type="EMBL" id="VDI32303.1"/>
    </source>
</evidence>
<feature type="region of interest" description="Disordered" evidence="7">
    <location>
        <begin position="1"/>
        <end position="60"/>
    </location>
</feature>
<evidence type="ECO:0000256" key="4">
    <source>
        <dbReference type="ARBA" id="ARBA00022884"/>
    </source>
</evidence>
<dbReference type="EMBL" id="UYJE01004894">
    <property type="protein sequence ID" value="VDI32303.1"/>
    <property type="molecule type" value="Genomic_DNA"/>
</dbReference>
<dbReference type="GO" id="GO:0000447">
    <property type="term" value="P:endonucleolytic cleavage in ITS1 to separate SSU-rRNA from 5.8S rRNA and LSU-rRNA from tricistronic rRNA transcript (SSU-rRNA, 5.8S rRNA, LSU-rRNA)"/>
    <property type="evidence" value="ECO:0007669"/>
    <property type="project" value="TreeGrafter"/>
</dbReference>
<dbReference type="AlphaFoldDB" id="A0A8B6EBU8"/>
<dbReference type="InterPro" id="IPR035979">
    <property type="entry name" value="RBD_domain_sf"/>
</dbReference>
<dbReference type="InterPro" id="IPR012677">
    <property type="entry name" value="Nucleotide-bd_a/b_plait_sf"/>
</dbReference>
<evidence type="ECO:0000256" key="2">
    <source>
        <dbReference type="ARBA" id="ARBA00005819"/>
    </source>
</evidence>
<dbReference type="SUPFAM" id="SSF54928">
    <property type="entry name" value="RNA-binding domain, RBD"/>
    <property type="match status" value="1"/>
</dbReference>
<comment type="similarity">
    <text evidence="2">Belongs to the ESF2/ABP1 family.</text>
</comment>
<comment type="caution">
    <text evidence="9">The sequence shown here is derived from an EMBL/GenBank/DDBJ whole genome shotgun (WGS) entry which is preliminary data.</text>
</comment>
<dbReference type="PANTHER" id="PTHR12311:SF7">
    <property type="entry name" value="ACTIVATOR OF BASAL TRANSCRIPTION 1"/>
    <property type="match status" value="1"/>
</dbReference>
<evidence type="ECO:0000313" key="10">
    <source>
        <dbReference type="Proteomes" id="UP000596742"/>
    </source>
</evidence>
<reference evidence="9" key="1">
    <citation type="submission" date="2018-11" db="EMBL/GenBank/DDBJ databases">
        <authorList>
            <person name="Alioto T."/>
            <person name="Alioto T."/>
        </authorList>
    </citation>
    <scope>NUCLEOTIDE SEQUENCE</scope>
</reference>
<evidence type="ECO:0000259" key="8">
    <source>
        <dbReference type="PROSITE" id="PS50102"/>
    </source>
</evidence>
<keyword evidence="5" id="KW-0539">Nucleus</keyword>
<sequence length="289" mass="33673">MESEILDTRFSNQNMTNVDSENDTETPNDDTNENITDVDSESETETPSGDTKKRDKKKRKNEDPGIVYLSRIPPLMNVKIIRNMFSVYGDVEKIFLQPDDKAANTKKGRMFTEGWVEFEDKKVAKSVATKLNSKQIGGKKKSRWYDEMWTLKYLHRFKWGHLNERLAYERAVHKQRMRTEIAQVKREANFYIQNAEKSRTIKHIKERKLKRGETFDEPSSDRSIEVSQRSTEEEIMNKRKRKLSARISDKTMKKPKGTETELVNKKSLAAQTSFINKLFSKSSAASDED</sequence>
<accession>A0A8B6EBU8</accession>
<dbReference type="CDD" id="cd12263">
    <property type="entry name" value="RRM_ABT1_like"/>
    <property type="match status" value="1"/>
</dbReference>
<dbReference type="Gene3D" id="3.30.70.330">
    <property type="match status" value="1"/>
</dbReference>
<feature type="compositionally biased region" description="Polar residues" evidence="7">
    <location>
        <begin position="9"/>
        <end position="19"/>
    </location>
</feature>
<dbReference type="InterPro" id="IPR039119">
    <property type="entry name" value="ABT1/Esf2"/>
</dbReference>
<evidence type="ECO:0000256" key="1">
    <source>
        <dbReference type="ARBA" id="ARBA00004604"/>
    </source>
</evidence>
<evidence type="ECO:0000256" key="7">
    <source>
        <dbReference type="SAM" id="MobiDB-lite"/>
    </source>
</evidence>
<comment type="subcellular location">
    <subcellularLocation>
        <location evidence="1">Nucleus</location>
        <location evidence="1">Nucleolus</location>
    </subcellularLocation>
</comment>
<dbReference type="OrthoDB" id="287393at2759"/>
<keyword evidence="10" id="KW-1185">Reference proteome</keyword>
<dbReference type="GO" id="GO:0034462">
    <property type="term" value="P:small-subunit processome assembly"/>
    <property type="evidence" value="ECO:0007669"/>
    <property type="project" value="TreeGrafter"/>
</dbReference>
<name>A0A8B6EBU8_MYTGA</name>
<dbReference type="PANTHER" id="PTHR12311">
    <property type="entry name" value="ACTIVATOR OF BASAL TRANSCRIPTION 1"/>
    <property type="match status" value="1"/>
</dbReference>
<proteinExistence type="inferred from homology"/>
<feature type="compositionally biased region" description="Acidic residues" evidence="7">
    <location>
        <begin position="20"/>
        <end position="44"/>
    </location>
</feature>
<keyword evidence="4 6" id="KW-0694">RNA-binding</keyword>
<evidence type="ECO:0000256" key="3">
    <source>
        <dbReference type="ARBA" id="ARBA00020737"/>
    </source>
</evidence>
<dbReference type="GO" id="GO:0000480">
    <property type="term" value="P:endonucleolytic cleavage in 5'-ETS of tricistronic rRNA transcript (SSU-rRNA, 5.8S rRNA, LSU-rRNA)"/>
    <property type="evidence" value="ECO:0007669"/>
    <property type="project" value="TreeGrafter"/>
</dbReference>
<evidence type="ECO:0000256" key="6">
    <source>
        <dbReference type="PROSITE-ProRule" id="PRU00176"/>
    </source>
</evidence>
<evidence type="ECO:0000256" key="5">
    <source>
        <dbReference type="ARBA" id="ARBA00023242"/>
    </source>
</evidence>
<dbReference type="GO" id="GO:0000472">
    <property type="term" value="P:endonucleolytic cleavage to generate mature 5'-end of SSU-rRNA from (SSU-rRNA, 5.8S rRNA, LSU-rRNA)"/>
    <property type="evidence" value="ECO:0007669"/>
    <property type="project" value="TreeGrafter"/>
</dbReference>
<gene>
    <name evidence="9" type="ORF">MGAL_10B066544</name>
</gene>
<dbReference type="PROSITE" id="PS50102">
    <property type="entry name" value="RRM"/>
    <property type="match status" value="1"/>
</dbReference>
<feature type="domain" description="RRM" evidence="8">
    <location>
        <begin position="65"/>
        <end position="140"/>
    </location>
</feature>
<protein>
    <recommendedName>
        <fullName evidence="3">Activator of basal transcription 1</fullName>
    </recommendedName>
</protein>
<dbReference type="Proteomes" id="UP000596742">
    <property type="component" value="Unassembled WGS sequence"/>
</dbReference>
<feature type="compositionally biased region" description="Basic and acidic residues" evidence="7">
    <location>
        <begin position="247"/>
        <end position="260"/>
    </location>
</feature>
<dbReference type="InterPro" id="IPR000504">
    <property type="entry name" value="RRM_dom"/>
</dbReference>
<dbReference type="GO" id="GO:0005730">
    <property type="term" value="C:nucleolus"/>
    <property type="evidence" value="ECO:0007669"/>
    <property type="project" value="UniProtKB-SubCell"/>
</dbReference>
<dbReference type="Pfam" id="PF00076">
    <property type="entry name" value="RRM_1"/>
    <property type="match status" value="1"/>
</dbReference>
<dbReference type="SMART" id="SM00360">
    <property type="entry name" value="RRM"/>
    <property type="match status" value="1"/>
</dbReference>